<dbReference type="Pfam" id="PF10165">
    <property type="entry name" value="Ric8"/>
    <property type="match status" value="1"/>
</dbReference>
<dbReference type="GO" id="GO:0005085">
    <property type="term" value="F:guanyl-nucleotide exchange factor activity"/>
    <property type="evidence" value="ECO:0007669"/>
    <property type="project" value="UniProtKB-KW"/>
</dbReference>
<evidence type="ECO:0000256" key="2">
    <source>
        <dbReference type="ARBA" id="ARBA00009049"/>
    </source>
</evidence>
<keyword evidence="5" id="KW-0143">Chaperone</keyword>
<keyword evidence="7" id="KW-1185">Reference proteome</keyword>
<dbReference type="EMBL" id="WNWW01000255">
    <property type="protein sequence ID" value="KAF3427359.1"/>
    <property type="molecule type" value="Genomic_DNA"/>
</dbReference>
<dbReference type="AlphaFoldDB" id="A0A833RP73"/>
<dbReference type="GO" id="GO:0001965">
    <property type="term" value="F:G-protein alpha-subunit binding"/>
    <property type="evidence" value="ECO:0007669"/>
    <property type="project" value="TreeGrafter"/>
</dbReference>
<dbReference type="PANTHER" id="PTHR12425">
    <property type="entry name" value="SYNEMBRYN"/>
    <property type="match status" value="1"/>
</dbReference>
<reference evidence="6" key="1">
    <citation type="submission" date="2019-11" db="EMBL/GenBank/DDBJ databases">
        <title>The nuclear and mitochondrial genomes of Frieseomelitta varia - a highly eusocial stingless bee (Meliponini) with a permanently sterile worker caste.</title>
        <authorList>
            <person name="Freitas F.C.P."/>
            <person name="Lourenco A.P."/>
            <person name="Nunes F.M.F."/>
            <person name="Paschoal A.R."/>
            <person name="Abreu F.C.P."/>
            <person name="Barbin F.O."/>
            <person name="Bataglia L."/>
            <person name="Cardoso-Junior C.A.M."/>
            <person name="Cervoni M.S."/>
            <person name="Silva S.R."/>
            <person name="Dalarmi F."/>
            <person name="Del Lama M.A."/>
            <person name="Depintor T.S."/>
            <person name="Ferreira K.M."/>
            <person name="Goria P.S."/>
            <person name="Jaskot M.C."/>
            <person name="Lago D.C."/>
            <person name="Luna-Lucena D."/>
            <person name="Moda L.M."/>
            <person name="Nascimento L."/>
            <person name="Pedrino M."/>
            <person name="Rabico F.O."/>
            <person name="Sanches F.C."/>
            <person name="Santos D.E."/>
            <person name="Santos C.G."/>
            <person name="Vieira J."/>
            <person name="Lopes T.F."/>
            <person name="Barchuk A.R."/>
            <person name="Hartfelder K."/>
            <person name="Simoes Z.L.P."/>
            <person name="Bitondi M.M.G."/>
            <person name="Pinheiro D.G."/>
        </authorList>
    </citation>
    <scope>NUCLEOTIDE SEQUENCE</scope>
    <source>
        <strain evidence="6">USP_RPSP 00005682</strain>
        <tissue evidence="6">Whole individual</tissue>
    </source>
</reference>
<evidence type="ECO:0000256" key="1">
    <source>
        <dbReference type="ARBA" id="ARBA00004544"/>
    </source>
</evidence>
<comment type="caution">
    <text evidence="6">The sequence shown here is derived from an EMBL/GenBank/DDBJ whole genome shotgun (WGS) entry which is preliminary data.</text>
</comment>
<dbReference type="InterPro" id="IPR008376">
    <property type="entry name" value="Chaperone_Ric-8_A/B"/>
</dbReference>
<accession>A0A833RP73</accession>
<evidence type="ECO:0000313" key="6">
    <source>
        <dbReference type="EMBL" id="KAF3427359.1"/>
    </source>
</evidence>
<keyword evidence="3" id="KW-0963">Cytoplasm</keyword>
<dbReference type="InterPro" id="IPR019318">
    <property type="entry name" value="Gua_nucleotide_exch_fac_Ric8"/>
</dbReference>
<comment type="subcellular location">
    <subcellularLocation>
        <location evidence="1">Cytoplasm</location>
        <location evidence="1">Cell cortex</location>
    </subcellularLocation>
</comment>
<gene>
    <name evidence="6" type="ORF">E2986_05740</name>
</gene>
<dbReference type="PRINTS" id="PR01802">
    <property type="entry name" value="SYNEMBRYN"/>
</dbReference>
<keyword evidence="4" id="KW-0344">Guanine-nucleotide releasing factor</keyword>
<evidence type="ECO:0000256" key="5">
    <source>
        <dbReference type="ARBA" id="ARBA00023186"/>
    </source>
</evidence>
<dbReference type="InterPro" id="IPR016024">
    <property type="entry name" value="ARM-type_fold"/>
</dbReference>
<proteinExistence type="inferred from homology"/>
<dbReference type="PANTHER" id="PTHR12425:SF5">
    <property type="entry name" value="SYNEMBRYN"/>
    <property type="match status" value="1"/>
</dbReference>
<name>A0A833RP73_9HYME</name>
<evidence type="ECO:0008006" key="8">
    <source>
        <dbReference type="Google" id="ProtNLM"/>
    </source>
</evidence>
<evidence type="ECO:0000256" key="3">
    <source>
        <dbReference type="ARBA" id="ARBA00022490"/>
    </source>
</evidence>
<dbReference type="GO" id="GO:0007186">
    <property type="term" value="P:G protein-coupled receptor signaling pathway"/>
    <property type="evidence" value="ECO:0007669"/>
    <property type="project" value="TreeGrafter"/>
</dbReference>
<dbReference type="InterPro" id="IPR011989">
    <property type="entry name" value="ARM-like"/>
</dbReference>
<dbReference type="Proteomes" id="UP000655588">
    <property type="component" value="Unassembled WGS sequence"/>
</dbReference>
<evidence type="ECO:0000256" key="4">
    <source>
        <dbReference type="ARBA" id="ARBA00022658"/>
    </source>
</evidence>
<dbReference type="GO" id="GO:0005938">
    <property type="term" value="C:cell cortex"/>
    <property type="evidence" value="ECO:0007669"/>
    <property type="project" value="UniProtKB-SubCell"/>
</dbReference>
<organism evidence="6 7">
    <name type="scientific">Frieseomelitta varia</name>
    <dbReference type="NCBI Taxonomy" id="561572"/>
    <lineage>
        <taxon>Eukaryota</taxon>
        <taxon>Metazoa</taxon>
        <taxon>Ecdysozoa</taxon>
        <taxon>Arthropoda</taxon>
        <taxon>Hexapoda</taxon>
        <taxon>Insecta</taxon>
        <taxon>Pterygota</taxon>
        <taxon>Neoptera</taxon>
        <taxon>Endopterygota</taxon>
        <taxon>Hymenoptera</taxon>
        <taxon>Apocrita</taxon>
        <taxon>Aculeata</taxon>
        <taxon>Apoidea</taxon>
        <taxon>Anthophila</taxon>
        <taxon>Apidae</taxon>
        <taxon>Frieseomelitta</taxon>
    </lineage>
</organism>
<sequence length="543" mass="62842">MEGLVQNIISDTSYEFSKNIAAFQETYGSRVVFSELNNDDLREKLWQRLFECLSDNLQSSLHHSCLSVLRILSRDKTKLNELITDERLGIIIDKAALKNMDAKEHTYTNVTIEALKLLFNLIFNSTNVQEILLKTSCLQCLIERIKNYSDDIPYEIMLFDTRIVFLITALNIATRQIIKTELNGDKCLVKLLENITSREEKSHIIKEGNVILLCEMLKALFNLYMNSDNTTEDVKNDLVLTLRRLLLSKCEKEDDFHSNIANLLMVMPYDCYSVMIPLSKEKHKQIYQNKDMSAIYVLLKFLDRRLDNKNDLIGNLAPVVTTLIRMVKAERLIRKYTRLQILPPLRDVMHRPEEGTTLRAKLCKLLTSPVVEVRDLVAEFLFILCKENVARMVKYTGYGNAAGMFANKGLLGSSRKKLTYSSESEDSETEEYLKHKEQINPVTGCFEHPKPNPLEGMSEEQKEYEALQLVGLVDKLTRFALLFIYEYNIIRFDVYNIFGYFREGVVHPCRIGDDGRPKPIEHVLELQEELPKQQYTRQDSDSD</sequence>
<protein>
    <recommendedName>
        <fullName evidence="8">Synembryn-A</fullName>
    </recommendedName>
</protein>
<dbReference type="SUPFAM" id="SSF48371">
    <property type="entry name" value="ARM repeat"/>
    <property type="match status" value="1"/>
</dbReference>
<evidence type="ECO:0000313" key="7">
    <source>
        <dbReference type="Proteomes" id="UP000655588"/>
    </source>
</evidence>
<dbReference type="Gene3D" id="1.25.10.10">
    <property type="entry name" value="Leucine-rich Repeat Variant"/>
    <property type="match status" value="1"/>
</dbReference>
<comment type="similarity">
    <text evidence="2">Belongs to the synembryn family.</text>
</comment>